<evidence type="ECO:0000256" key="2">
    <source>
        <dbReference type="ARBA" id="ARBA00022692"/>
    </source>
</evidence>
<keyword evidence="5 9" id="KW-0472">Membrane</keyword>
<dbReference type="GO" id="GO:0004930">
    <property type="term" value="F:G protein-coupled receptor activity"/>
    <property type="evidence" value="ECO:0007669"/>
    <property type="project" value="UniProtKB-KW"/>
</dbReference>
<dbReference type="GO" id="GO:0016020">
    <property type="term" value="C:membrane"/>
    <property type="evidence" value="ECO:0007669"/>
    <property type="project" value="UniProtKB-SubCell"/>
</dbReference>
<accession>A0ABD3WAH5</accession>
<feature type="transmembrane region" description="Helical" evidence="9">
    <location>
        <begin position="61"/>
        <end position="82"/>
    </location>
</feature>
<keyword evidence="4" id="KW-0297">G-protein coupled receptor</keyword>
<keyword evidence="6" id="KW-0675">Receptor</keyword>
<evidence type="ECO:0000256" key="6">
    <source>
        <dbReference type="ARBA" id="ARBA00023170"/>
    </source>
</evidence>
<evidence type="ECO:0000256" key="7">
    <source>
        <dbReference type="ARBA" id="ARBA00023224"/>
    </source>
</evidence>
<reference evidence="11 12" key="1">
    <citation type="submission" date="2024-11" db="EMBL/GenBank/DDBJ databases">
        <title>Chromosome-level genome assembly of the freshwater bivalve Anodonta woodiana.</title>
        <authorList>
            <person name="Chen X."/>
        </authorList>
    </citation>
    <scope>NUCLEOTIDE SEQUENCE [LARGE SCALE GENOMIC DNA]</scope>
    <source>
        <strain evidence="11">MN2024</strain>
        <tissue evidence="11">Gills</tissue>
    </source>
</reference>
<keyword evidence="7" id="KW-0807">Transducer</keyword>
<dbReference type="EMBL" id="JBJQND010000008">
    <property type="protein sequence ID" value="KAL3869560.1"/>
    <property type="molecule type" value="Genomic_DNA"/>
</dbReference>
<proteinExistence type="predicted"/>
<dbReference type="AlphaFoldDB" id="A0ABD3WAH5"/>
<evidence type="ECO:0000256" key="8">
    <source>
        <dbReference type="SAM" id="MobiDB-lite"/>
    </source>
</evidence>
<comment type="subcellular location">
    <subcellularLocation>
        <location evidence="1">Membrane</location>
        <topology evidence="1">Multi-pass membrane protein</topology>
    </subcellularLocation>
</comment>
<evidence type="ECO:0000313" key="12">
    <source>
        <dbReference type="Proteomes" id="UP001634394"/>
    </source>
</evidence>
<evidence type="ECO:0000313" key="10">
    <source>
        <dbReference type="EMBL" id="KAL3869549.1"/>
    </source>
</evidence>
<organism evidence="11 12">
    <name type="scientific">Sinanodonta woodiana</name>
    <name type="common">Chinese pond mussel</name>
    <name type="synonym">Anodonta woodiana</name>
    <dbReference type="NCBI Taxonomy" id="1069815"/>
    <lineage>
        <taxon>Eukaryota</taxon>
        <taxon>Metazoa</taxon>
        <taxon>Spiralia</taxon>
        <taxon>Lophotrochozoa</taxon>
        <taxon>Mollusca</taxon>
        <taxon>Bivalvia</taxon>
        <taxon>Autobranchia</taxon>
        <taxon>Heteroconchia</taxon>
        <taxon>Palaeoheterodonta</taxon>
        <taxon>Unionida</taxon>
        <taxon>Unionoidea</taxon>
        <taxon>Unionidae</taxon>
        <taxon>Unioninae</taxon>
        <taxon>Sinanodonta</taxon>
    </lineage>
</organism>
<evidence type="ECO:0000256" key="3">
    <source>
        <dbReference type="ARBA" id="ARBA00022989"/>
    </source>
</evidence>
<evidence type="ECO:0000256" key="9">
    <source>
        <dbReference type="SAM" id="Phobius"/>
    </source>
</evidence>
<gene>
    <name evidence="10" type="ORF">ACJMK2_042217</name>
    <name evidence="11" type="ORF">ACJMK2_042228</name>
</gene>
<protein>
    <recommendedName>
        <fullName evidence="13">G-protein coupled receptors family 1 profile domain-containing protein</fullName>
    </recommendedName>
</protein>
<keyword evidence="12" id="KW-1185">Reference proteome</keyword>
<feature type="transmembrane region" description="Helical" evidence="9">
    <location>
        <begin position="6"/>
        <end position="29"/>
    </location>
</feature>
<comment type="caution">
    <text evidence="11">The sequence shown here is derived from an EMBL/GenBank/DDBJ whole genome shotgun (WGS) entry which is preliminary data.</text>
</comment>
<keyword evidence="2 9" id="KW-0812">Transmembrane</keyword>
<dbReference type="SUPFAM" id="SSF81321">
    <property type="entry name" value="Family A G protein-coupled receptor-like"/>
    <property type="match status" value="1"/>
</dbReference>
<keyword evidence="3 9" id="KW-1133">Transmembrane helix</keyword>
<dbReference type="Pfam" id="PF00001">
    <property type="entry name" value="7tm_1"/>
    <property type="match status" value="1"/>
</dbReference>
<dbReference type="InterPro" id="IPR000276">
    <property type="entry name" value="GPCR_Rhodpsn"/>
</dbReference>
<evidence type="ECO:0000313" key="11">
    <source>
        <dbReference type="EMBL" id="KAL3869560.1"/>
    </source>
</evidence>
<evidence type="ECO:0000256" key="4">
    <source>
        <dbReference type="ARBA" id="ARBA00023040"/>
    </source>
</evidence>
<sequence>MRFTAVVMGISITVIWILGFFVALPELLYQKLGRTYPSQFTEYLTYCTLELDLYDKQAYQMFLTSGLYGFPMCLMFFAYSIIGVRLCKSSFPGTHETQNGLKAKFRQEFRSAIRTCRSPCRRRAKVPITIYNYRGHRSFQLNRTTERYSMNTLTSRQQMNPKPLKSKKTTALDKL</sequence>
<feature type="region of interest" description="Disordered" evidence="8">
    <location>
        <begin position="155"/>
        <end position="175"/>
    </location>
</feature>
<dbReference type="EMBL" id="JBJQND010000008">
    <property type="protein sequence ID" value="KAL3869549.1"/>
    <property type="molecule type" value="Genomic_DNA"/>
</dbReference>
<dbReference type="Proteomes" id="UP001634394">
    <property type="component" value="Unassembled WGS sequence"/>
</dbReference>
<evidence type="ECO:0008006" key="13">
    <source>
        <dbReference type="Google" id="ProtNLM"/>
    </source>
</evidence>
<evidence type="ECO:0000256" key="1">
    <source>
        <dbReference type="ARBA" id="ARBA00004141"/>
    </source>
</evidence>
<dbReference type="Gene3D" id="1.20.1070.10">
    <property type="entry name" value="Rhodopsin 7-helix transmembrane proteins"/>
    <property type="match status" value="1"/>
</dbReference>
<evidence type="ECO:0000256" key="5">
    <source>
        <dbReference type="ARBA" id="ARBA00023136"/>
    </source>
</evidence>
<name>A0ABD3WAH5_SINWO</name>
<dbReference type="PANTHER" id="PTHR24238">
    <property type="entry name" value="G-PROTEIN COUPLED RECEPTOR"/>
    <property type="match status" value="1"/>
</dbReference>